<organism evidence="1 2">
    <name type="scientific">Thelephora ganbajun</name>
    <name type="common">Ganba fungus</name>
    <dbReference type="NCBI Taxonomy" id="370292"/>
    <lineage>
        <taxon>Eukaryota</taxon>
        <taxon>Fungi</taxon>
        <taxon>Dikarya</taxon>
        <taxon>Basidiomycota</taxon>
        <taxon>Agaricomycotina</taxon>
        <taxon>Agaricomycetes</taxon>
        <taxon>Thelephorales</taxon>
        <taxon>Thelephoraceae</taxon>
        <taxon>Thelephora</taxon>
    </lineage>
</organism>
<reference evidence="1" key="2">
    <citation type="journal article" date="2020" name="Nat. Commun.">
        <title>Large-scale genome sequencing of mycorrhizal fungi provides insights into the early evolution of symbiotic traits.</title>
        <authorList>
            <person name="Miyauchi S."/>
            <person name="Kiss E."/>
            <person name="Kuo A."/>
            <person name="Drula E."/>
            <person name="Kohler A."/>
            <person name="Sanchez-Garcia M."/>
            <person name="Morin E."/>
            <person name="Andreopoulos B."/>
            <person name="Barry K.W."/>
            <person name="Bonito G."/>
            <person name="Buee M."/>
            <person name="Carver A."/>
            <person name="Chen C."/>
            <person name="Cichocki N."/>
            <person name="Clum A."/>
            <person name="Culley D."/>
            <person name="Crous P.W."/>
            <person name="Fauchery L."/>
            <person name="Girlanda M."/>
            <person name="Hayes R.D."/>
            <person name="Keri Z."/>
            <person name="LaButti K."/>
            <person name="Lipzen A."/>
            <person name="Lombard V."/>
            <person name="Magnuson J."/>
            <person name="Maillard F."/>
            <person name="Murat C."/>
            <person name="Nolan M."/>
            <person name="Ohm R.A."/>
            <person name="Pangilinan J."/>
            <person name="Pereira M.F."/>
            <person name="Perotto S."/>
            <person name="Peter M."/>
            <person name="Pfister S."/>
            <person name="Riley R."/>
            <person name="Sitrit Y."/>
            <person name="Stielow J.B."/>
            <person name="Szollosi G."/>
            <person name="Zifcakova L."/>
            <person name="Stursova M."/>
            <person name="Spatafora J.W."/>
            <person name="Tedersoo L."/>
            <person name="Vaario L.M."/>
            <person name="Yamada A."/>
            <person name="Yan M."/>
            <person name="Wang P."/>
            <person name="Xu J."/>
            <person name="Bruns T."/>
            <person name="Baldrian P."/>
            <person name="Vilgalys R."/>
            <person name="Dunand C."/>
            <person name="Henrissat B."/>
            <person name="Grigoriev I.V."/>
            <person name="Hibbett D."/>
            <person name="Nagy L.G."/>
            <person name="Martin F.M."/>
        </authorList>
    </citation>
    <scope>NUCLEOTIDE SEQUENCE</scope>
    <source>
        <strain evidence="1">P2</strain>
    </source>
</reference>
<reference evidence="1" key="1">
    <citation type="submission" date="2019-10" db="EMBL/GenBank/DDBJ databases">
        <authorList>
            <consortium name="DOE Joint Genome Institute"/>
            <person name="Kuo A."/>
            <person name="Miyauchi S."/>
            <person name="Kiss E."/>
            <person name="Drula E."/>
            <person name="Kohler A."/>
            <person name="Sanchez-Garcia M."/>
            <person name="Andreopoulos B."/>
            <person name="Barry K.W."/>
            <person name="Bonito G."/>
            <person name="Buee M."/>
            <person name="Carver A."/>
            <person name="Chen C."/>
            <person name="Cichocki N."/>
            <person name="Clum A."/>
            <person name="Culley D."/>
            <person name="Crous P.W."/>
            <person name="Fauchery L."/>
            <person name="Girlanda M."/>
            <person name="Hayes R."/>
            <person name="Keri Z."/>
            <person name="Labutti K."/>
            <person name="Lipzen A."/>
            <person name="Lombard V."/>
            <person name="Magnuson J."/>
            <person name="Maillard F."/>
            <person name="Morin E."/>
            <person name="Murat C."/>
            <person name="Nolan M."/>
            <person name="Ohm R."/>
            <person name="Pangilinan J."/>
            <person name="Pereira M."/>
            <person name="Perotto S."/>
            <person name="Peter M."/>
            <person name="Riley R."/>
            <person name="Sitrit Y."/>
            <person name="Stielow B."/>
            <person name="Szollosi G."/>
            <person name="Zifcakova L."/>
            <person name="Stursova M."/>
            <person name="Spatafora J.W."/>
            <person name="Tedersoo L."/>
            <person name="Vaario L.-M."/>
            <person name="Yamada A."/>
            <person name="Yan M."/>
            <person name="Wang P."/>
            <person name="Xu J."/>
            <person name="Bruns T."/>
            <person name="Baldrian P."/>
            <person name="Vilgalys R."/>
            <person name="Henrissat B."/>
            <person name="Grigoriev I.V."/>
            <person name="Hibbett D."/>
            <person name="Nagy L.G."/>
            <person name="Martin F.M."/>
        </authorList>
    </citation>
    <scope>NUCLEOTIDE SEQUENCE</scope>
    <source>
        <strain evidence="1">P2</strain>
    </source>
</reference>
<proteinExistence type="predicted"/>
<evidence type="ECO:0000313" key="1">
    <source>
        <dbReference type="EMBL" id="KAF9649715.1"/>
    </source>
</evidence>
<dbReference type="EMBL" id="MU117994">
    <property type="protein sequence ID" value="KAF9649715.1"/>
    <property type="molecule type" value="Genomic_DNA"/>
</dbReference>
<evidence type="ECO:0000313" key="2">
    <source>
        <dbReference type="Proteomes" id="UP000886501"/>
    </source>
</evidence>
<comment type="caution">
    <text evidence="1">The sequence shown here is derived from an EMBL/GenBank/DDBJ whole genome shotgun (WGS) entry which is preliminary data.</text>
</comment>
<protein>
    <submittedName>
        <fullName evidence="1">Uncharacterized protein</fullName>
    </submittedName>
</protein>
<accession>A0ACB6ZIS7</accession>
<dbReference type="Proteomes" id="UP000886501">
    <property type="component" value="Unassembled WGS sequence"/>
</dbReference>
<keyword evidence="2" id="KW-1185">Reference proteome</keyword>
<sequence>MKFFHVSTLVLVALAGVNSKSWYGSDTPDYTKWDTKQLQTWLEQHKVDIPKAYHNSKEDLQNLVAQNWWSYTTWTNEQYNNAQKAFQNLKDSTFESWDESRLREFLLEQGIVEPKGPRENTDTTMKAFDDSKDYIYSTWDDSQMKDYLVSSGVLKSDGQKTRDQYLKLMKEHYAAVADPVWQAWSDSYIRDWLVNKGLVETDYQKNRDYLVEQMKKYYYDSPDKVYNTWSDSDLKSWLVNHNVIKSEAQVKRDKLIKLISDNFTNARDTVWSSWSDSEIRSWLIDNGYLKSDAQAERDELVNLIHEKYKDYSARSAAYLAWPDARLRAYLRTHGIPEDGLPTSRPGLLQETRIRYVRTTGSAQAFLNRIRDLVNSGVELTEEKIHQALGLLTGTYEDIKVSGEKRASEYEEDLKKKGEWLKGRAEDVRKKTEL</sequence>
<name>A0ACB6ZIS7_THEGA</name>
<gene>
    <name evidence="1" type="ORF">BDM02DRAFT_1766564</name>
</gene>